<proteinExistence type="predicted"/>
<evidence type="ECO:0000313" key="1">
    <source>
        <dbReference type="EMBL" id="GIY89415.1"/>
    </source>
</evidence>
<accession>A0AAV4X605</accession>
<comment type="caution">
    <text evidence="1">The sequence shown here is derived from an EMBL/GenBank/DDBJ whole genome shotgun (WGS) entry which is preliminary data.</text>
</comment>
<name>A0AAV4X605_CAEEX</name>
<protein>
    <submittedName>
        <fullName evidence="1">Uncharacterized protein</fullName>
    </submittedName>
</protein>
<keyword evidence="2" id="KW-1185">Reference proteome</keyword>
<evidence type="ECO:0000313" key="2">
    <source>
        <dbReference type="Proteomes" id="UP001054945"/>
    </source>
</evidence>
<gene>
    <name evidence="1" type="ORF">CEXT_680791</name>
</gene>
<dbReference type="EMBL" id="BPLR01017203">
    <property type="protein sequence ID" value="GIY89415.1"/>
    <property type="molecule type" value="Genomic_DNA"/>
</dbReference>
<dbReference type="Proteomes" id="UP001054945">
    <property type="component" value="Unassembled WGS sequence"/>
</dbReference>
<sequence>MQKTIVKDNILLVRIVMSSSSLMTGLSGQRNYSDHHGIDLAVSISNSAKASLIRTQSAYERNFIYLFTKGMATQTIPKLSLVAQYDDICRYSSVLTKGCEKEFKFLLKTNLV</sequence>
<reference evidence="1 2" key="1">
    <citation type="submission" date="2021-06" db="EMBL/GenBank/DDBJ databases">
        <title>Caerostris extrusa draft genome.</title>
        <authorList>
            <person name="Kono N."/>
            <person name="Arakawa K."/>
        </authorList>
    </citation>
    <scope>NUCLEOTIDE SEQUENCE [LARGE SCALE GENOMIC DNA]</scope>
</reference>
<organism evidence="1 2">
    <name type="scientific">Caerostris extrusa</name>
    <name type="common">Bark spider</name>
    <name type="synonym">Caerostris bankana</name>
    <dbReference type="NCBI Taxonomy" id="172846"/>
    <lineage>
        <taxon>Eukaryota</taxon>
        <taxon>Metazoa</taxon>
        <taxon>Ecdysozoa</taxon>
        <taxon>Arthropoda</taxon>
        <taxon>Chelicerata</taxon>
        <taxon>Arachnida</taxon>
        <taxon>Araneae</taxon>
        <taxon>Araneomorphae</taxon>
        <taxon>Entelegynae</taxon>
        <taxon>Araneoidea</taxon>
        <taxon>Araneidae</taxon>
        <taxon>Caerostris</taxon>
    </lineage>
</organism>
<dbReference type="AlphaFoldDB" id="A0AAV4X605"/>